<dbReference type="Proteomes" id="UP000422108">
    <property type="component" value="Chromosome"/>
</dbReference>
<dbReference type="EMBL" id="AP021879">
    <property type="protein sequence ID" value="BBO92747.1"/>
    <property type="molecule type" value="Genomic_DNA"/>
</dbReference>
<evidence type="ECO:0000313" key="1">
    <source>
        <dbReference type="EMBL" id="BBO92747.1"/>
    </source>
</evidence>
<evidence type="ECO:0000313" key="2">
    <source>
        <dbReference type="Proteomes" id="UP000422108"/>
    </source>
</evidence>
<proteinExistence type="predicted"/>
<gene>
    <name evidence="1" type="ORF">DSCOOX_59270</name>
</gene>
<reference evidence="1 2" key="1">
    <citation type="submission" date="2019-11" db="EMBL/GenBank/DDBJ databases">
        <title>Comparative genomics of hydrocarbon-degrading Desulfosarcina strains.</title>
        <authorList>
            <person name="Watanabe M."/>
            <person name="Kojima H."/>
            <person name="Fukui M."/>
        </authorList>
    </citation>
    <scope>NUCLEOTIDE SEQUENCE [LARGE SCALE GENOMIC DNA]</scope>
    <source>
        <strain evidence="2">oXyS1</strain>
    </source>
</reference>
<accession>A0A5K8AJ85</accession>
<dbReference type="AlphaFoldDB" id="A0A5K8AJ85"/>
<keyword evidence="2" id="KW-1185">Reference proteome</keyword>
<sequence length="76" mass="8683">MHHSSTKEKPKMDPNVVLIKPEQFSKNPDGSWSSKQNTDIQNAFGIYRINPGMTFRKNQSHWGLDIAALLDQEEAK</sequence>
<organism evidence="1 2">
    <name type="scientific">Desulfosarcina ovata subsp. ovata</name>
    <dbReference type="NCBI Taxonomy" id="2752305"/>
    <lineage>
        <taxon>Bacteria</taxon>
        <taxon>Pseudomonadati</taxon>
        <taxon>Thermodesulfobacteriota</taxon>
        <taxon>Desulfobacteria</taxon>
        <taxon>Desulfobacterales</taxon>
        <taxon>Desulfosarcinaceae</taxon>
        <taxon>Desulfosarcina</taxon>
    </lineage>
</organism>
<protein>
    <submittedName>
        <fullName evidence="1">Uncharacterized protein</fullName>
    </submittedName>
</protein>
<name>A0A5K8AJ85_9BACT</name>